<keyword evidence="3" id="KW-1015">Disulfide bond</keyword>
<dbReference type="InterPro" id="IPR036179">
    <property type="entry name" value="Ig-like_dom_sf"/>
</dbReference>
<keyword evidence="4" id="KW-1133">Transmembrane helix</keyword>
<keyword evidence="8" id="KW-1185">Reference proteome</keyword>
<dbReference type="OrthoDB" id="6158624at2759"/>
<dbReference type="EMBL" id="NEDP02003766">
    <property type="protein sequence ID" value="OWF47829.1"/>
    <property type="molecule type" value="Genomic_DNA"/>
</dbReference>
<dbReference type="Pfam" id="PF08205">
    <property type="entry name" value="C2-set_2"/>
    <property type="match status" value="1"/>
</dbReference>
<proteinExistence type="predicted"/>
<dbReference type="SMART" id="SM00409">
    <property type="entry name" value="IG"/>
    <property type="match status" value="2"/>
</dbReference>
<feature type="domain" description="Ig-like" evidence="6">
    <location>
        <begin position="155"/>
        <end position="262"/>
    </location>
</feature>
<evidence type="ECO:0000256" key="2">
    <source>
        <dbReference type="ARBA" id="ARBA00023136"/>
    </source>
</evidence>
<evidence type="ECO:0000259" key="6">
    <source>
        <dbReference type="PROSITE" id="PS50835"/>
    </source>
</evidence>
<dbReference type="InterPro" id="IPR013162">
    <property type="entry name" value="CD80_C2-set"/>
</dbReference>
<dbReference type="Proteomes" id="UP000242188">
    <property type="component" value="Unassembled WGS sequence"/>
</dbReference>
<dbReference type="InterPro" id="IPR003598">
    <property type="entry name" value="Ig_sub2"/>
</dbReference>
<dbReference type="PANTHER" id="PTHR45889:SF8">
    <property type="entry name" value="IG-LIKE DOMAIN-CONTAINING PROTEIN"/>
    <property type="match status" value="1"/>
</dbReference>
<dbReference type="PROSITE" id="PS50835">
    <property type="entry name" value="IG_LIKE"/>
    <property type="match status" value="2"/>
</dbReference>
<dbReference type="CDD" id="cd00096">
    <property type="entry name" value="Ig"/>
    <property type="match status" value="1"/>
</dbReference>
<organism evidence="7 8">
    <name type="scientific">Mizuhopecten yessoensis</name>
    <name type="common">Japanese scallop</name>
    <name type="synonym">Patinopecten yessoensis</name>
    <dbReference type="NCBI Taxonomy" id="6573"/>
    <lineage>
        <taxon>Eukaryota</taxon>
        <taxon>Metazoa</taxon>
        <taxon>Spiralia</taxon>
        <taxon>Lophotrochozoa</taxon>
        <taxon>Mollusca</taxon>
        <taxon>Bivalvia</taxon>
        <taxon>Autobranchia</taxon>
        <taxon>Pteriomorphia</taxon>
        <taxon>Pectinida</taxon>
        <taxon>Pectinoidea</taxon>
        <taxon>Pectinidae</taxon>
        <taxon>Mizuhopecten</taxon>
    </lineage>
</organism>
<feature type="domain" description="Ig-like" evidence="6">
    <location>
        <begin position="274"/>
        <end position="353"/>
    </location>
</feature>
<dbReference type="SMART" id="SM00408">
    <property type="entry name" value="IGc2"/>
    <property type="match status" value="1"/>
</dbReference>
<feature type="signal peptide" evidence="5">
    <location>
        <begin position="1"/>
        <end position="20"/>
    </location>
</feature>
<feature type="chain" id="PRO_5012871679" evidence="5">
    <location>
        <begin position="21"/>
        <end position="616"/>
    </location>
</feature>
<dbReference type="Gene3D" id="2.60.40.10">
    <property type="entry name" value="Immunoglobulins"/>
    <property type="match status" value="3"/>
</dbReference>
<evidence type="ECO:0000256" key="1">
    <source>
        <dbReference type="ARBA" id="ARBA00004167"/>
    </source>
</evidence>
<dbReference type="InterPro" id="IPR003599">
    <property type="entry name" value="Ig_sub"/>
</dbReference>
<evidence type="ECO:0000256" key="5">
    <source>
        <dbReference type="SAM" id="SignalP"/>
    </source>
</evidence>
<evidence type="ECO:0000313" key="8">
    <source>
        <dbReference type="Proteomes" id="UP000242188"/>
    </source>
</evidence>
<dbReference type="InterPro" id="IPR007110">
    <property type="entry name" value="Ig-like_dom"/>
</dbReference>
<keyword evidence="2 4" id="KW-0472">Membrane</keyword>
<dbReference type="InterPro" id="IPR013783">
    <property type="entry name" value="Ig-like_fold"/>
</dbReference>
<comment type="caution">
    <text evidence="7">The sequence shown here is derived from an EMBL/GenBank/DDBJ whole genome shotgun (WGS) entry which is preliminary data.</text>
</comment>
<sequence>MAAVWIVSALVWCLYSGVQGDISVTTTVNPVGLLGDNEVELVCTYRLASVDTVFSMSWKRETSKDSGTYEQIAGFSPPRASQRPATLNNLTNPSVTGRVVLTNPTYSSLTAKMKFISVVCGDERKYQCTVLGLNNDAQANPTPASVNSLIVVAKPNARTFHEVELVPSSNVEEGQTVTFTCTGNVGRPAGNFLWTRLSSTIDGTGTPIDSTTQTSPSADCTYTGSSVISIQMTKDDNGIVVKCALQQETISDPRDTAYFKLTNVINVFYKVRAPTITKSPNAAVHNEDTTLTLTCAAEGNPTPTYVWRHNGRQVGNSAQLQLTNIKIAQSGDYVCEATNNFNGNTYHMTSTVSITIETQHTTIPTTTTTTVPSVNPTSGGCTIKRTIDDGDSTRLYTAGAVMLCISLILLIVTVVIWIFISRNKKLPCFKFSKIEESSHFHGVHHSVSTIHDEDERSRYQQLDSADIAGPSVYQALGQPPNGEQGRLDRNDDMIKDQPAPSLYDEVHGPGDGYMEQRTVLRQHGFFREHTNCRKIALNQGPDYKKKEAEPKFENKYNLHLYNSRSALQIIITYIEHEKSLLVTGDTVSQLYTVFGAVSLPDAIRVYKFVNVPGIDS</sequence>
<dbReference type="PANTHER" id="PTHR45889">
    <property type="entry name" value="IG-LIKE DOMAIN-CONTAINING PROTEIN"/>
    <property type="match status" value="1"/>
</dbReference>
<accession>A0A210QGK0</accession>
<evidence type="ECO:0000313" key="7">
    <source>
        <dbReference type="EMBL" id="OWF47829.1"/>
    </source>
</evidence>
<gene>
    <name evidence="7" type="ORF">KP79_PYT22493</name>
</gene>
<protein>
    <submittedName>
        <fullName evidence="7">Cell adhesion molecule 3</fullName>
    </submittedName>
</protein>
<reference evidence="7 8" key="1">
    <citation type="journal article" date="2017" name="Nat. Ecol. Evol.">
        <title>Scallop genome provides insights into evolution of bilaterian karyotype and development.</title>
        <authorList>
            <person name="Wang S."/>
            <person name="Zhang J."/>
            <person name="Jiao W."/>
            <person name="Li J."/>
            <person name="Xun X."/>
            <person name="Sun Y."/>
            <person name="Guo X."/>
            <person name="Huan P."/>
            <person name="Dong B."/>
            <person name="Zhang L."/>
            <person name="Hu X."/>
            <person name="Sun X."/>
            <person name="Wang J."/>
            <person name="Zhao C."/>
            <person name="Wang Y."/>
            <person name="Wang D."/>
            <person name="Huang X."/>
            <person name="Wang R."/>
            <person name="Lv J."/>
            <person name="Li Y."/>
            <person name="Zhang Z."/>
            <person name="Liu B."/>
            <person name="Lu W."/>
            <person name="Hui Y."/>
            <person name="Liang J."/>
            <person name="Zhou Z."/>
            <person name="Hou R."/>
            <person name="Li X."/>
            <person name="Liu Y."/>
            <person name="Li H."/>
            <person name="Ning X."/>
            <person name="Lin Y."/>
            <person name="Zhao L."/>
            <person name="Xing Q."/>
            <person name="Dou J."/>
            <person name="Li Y."/>
            <person name="Mao J."/>
            <person name="Guo H."/>
            <person name="Dou H."/>
            <person name="Li T."/>
            <person name="Mu C."/>
            <person name="Jiang W."/>
            <person name="Fu Q."/>
            <person name="Fu X."/>
            <person name="Miao Y."/>
            <person name="Liu J."/>
            <person name="Yu Q."/>
            <person name="Li R."/>
            <person name="Liao H."/>
            <person name="Li X."/>
            <person name="Kong Y."/>
            <person name="Jiang Z."/>
            <person name="Chourrout D."/>
            <person name="Li R."/>
            <person name="Bao Z."/>
        </authorList>
    </citation>
    <scope>NUCLEOTIDE SEQUENCE [LARGE SCALE GENOMIC DNA]</scope>
    <source>
        <strain evidence="7 8">PY_sf001</strain>
    </source>
</reference>
<dbReference type="SUPFAM" id="SSF48726">
    <property type="entry name" value="Immunoglobulin"/>
    <property type="match status" value="2"/>
</dbReference>
<dbReference type="GO" id="GO:0016020">
    <property type="term" value="C:membrane"/>
    <property type="evidence" value="ECO:0007669"/>
    <property type="project" value="UniProtKB-SubCell"/>
</dbReference>
<dbReference type="Pfam" id="PF13927">
    <property type="entry name" value="Ig_3"/>
    <property type="match status" value="1"/>
</dbReference>
<evidence type="ECO:0000256" key="3">
    <source>
        <dbReference type="ARBA" id="ARBA00023157"/>
    </source>
</evidence>
<comment type="subcellular location">
    <subcellularLocation>
        <location evidence="1">Membrane</location>
        <topology evidence="1">Single-pass membrane protein</topology>
    </subcellularLocation>
</comment>
<dbReference type="STRING" id="6573.A0A210QGK0"/>
<evidence type="ECO:0000256" key="4">
    <source>
        <dbReference type="SAM" id="Phobius"/>
    </source>
</evidence>
<name>A0A210QGK0_MIZYE</name>
<keyword evidence="5" id="KW-0732">Signal</keyword>
<feature type="transmembrane region" description="Helical" evidence="4">
    <location>
        <begin position="395"/>
        <end position="420"/>
    </location>
</feature>
<keyword evidence="4" id="KW-0812">Transmembrane</keyword>
<dbReference type="AlphaFoldDB" id="A0A210QGK0"/>